<evidence type="ECO:0000313" key="1">
    <source>
        <dbReference type="EMBL" id="RPA72227.1"/>
    </source>
</evidence>
<name>A0A3N4HF54_ASCIM</name>
<dbReference type="EMBL" id="ML119872">
    <property type="protein sequence ID" value="RPA72227.1"/>
    <property type="molecule type" value="Genomic_DNA"/>
</dbReference>
<dbReference type="Proteomes" id="UP000275078">
    <property type="component" value="Unassembled WGS sequence"/>
</dbReference>
<protein>
    <submittedName>
        <fullName evidence="1">Uncharacterized protein</fullName>
    </submittedName>
</protein>
<dbReference type="AlphaFoldDB" id="A0A3N4HF54"/>
<proteinExistence type="predicted"/>
<organism evidence="1 2">
    <name type="scientific">Ascobolus immersus RN42</name>
    <dbReference type="NCBI Taxonomy" id="1160509"/>
    <lineage>
        <taxon>Eukaryota</taxon>
        <taxon>Fungi</taxon>
        <taxon>Dikarya</taxon>
        <taxon>Ascomycota</taxon>
        <taxon>Pezizomycotina</taxon>
        <taxon>Pezizomycetes</taxon>
        <taxon>Pezizales</taxon>
        <taxon>Ascobolaceae</taxon>
        <taxon>Ascobolus</taxon>
    </lineage>
</organism>
<gene>
    <name evidence="1" type="ORF">BJ508DRAFT_335261</name>
</gene>
<sequence length="101" mass="11152">MSNPFFPSPSRNPYNTPTNPIPLLPRLRFIITNLTPSELYEWTRPGGPILSRLVEEKKPCGSDPLLLTASVPCTKCGVGEPNMLVCTGCDVVICLECYEKI</sequence>
<evidence type="ECO:0000313" key="2">
    <source>
        <dbReference type="Proteomes" id="UP000275078"/>
    </source>
</evidence>
<reference evidence="1 2" key="1">
    <citation type="journal article" date="2018" name="Nat. Ecol. Evol.">
        <title>Pezizomycetes genomes reveal the molecular basis of ectomycorrhizal truffle lifestyle.</title>
        <authorList>
            <person name="Murat C."/>
            <person name="Payen T."/>
            <person name="Noel B."/>
            <person name="Kuo A."/>
            <person name="Morin E."/>
            <person name="Chen J."/>
            <person name="Kohler A."/>
            <person name="Krizsan K."/>
            <person name="Balestrini R."/>
            <person name="Da Silva C."/>
            <person name="Montanini B."/>
            <person name="Hainaut M."/>
            <person name="Levati E."/>
            <person name="Barry K.W."/>
            <person name="Belfiori B."/>
            <person name="Cichocki N."/>
            <person name="Clum A."/>
            <person name="Dockter R.B."/>
            <person name="Fauchery L."/>
            <person name="Guy J."/>
            <person name="Iotti M."/>
            <person name="Le Tacon F."/>
            <person name="Lindquist E.A."/>
            <person name="Lipzen A."/>
            <person name="Malagnac F."/>
            <person name="Mello A."/>
            <person name="Molinier V."/>
            <person name="Miyauchi S."/>
            <person name="Poulain J."/>
            <person name="Riccioni C."/>
            <person name="Rubini A."/>
            <person name="Sitrit Y."/>
            <person name="Splivallo R."/>
            <person name="Traeger S."/>
            <person name="Wang M."/>
            <person name="Zifcakova L."/>
            <person name="Wipf D."/>
            <person name="Zambonelli A."/>
            <person name="Paolocci F."/>
            <person name="Nowrousian M."/>
            <person name="Ottonello S."/>
            <person name="Baldrian P."/>
            <person name="Spatafora J.W."/>
            <person name="Henrissat B."/>
            <person name="Nagy L.G."/>
            <person name="Aury J.M."/>
            <person name="Wincker P."/>
            <person name="Grigoriev I.V."/>
            <person name="Bonfante P."/>
            <person name="Martin F.M."/>
        </authorList>
    </citation>
    <scope>NUCLEOTIDE SEQUENCE [LARGE SCALE GENOMIC DNA]</scope>
    <source>
        <strain evidence="1 2">RN42</strain>
    </source>
</reference>
<accession>A0A3N4HF54</accession>
<keyword evidence="2" id="KW-1185">Reference proteome</keyword>